<name>A0A7V3KM99_UNCW3</name>
<sequence length="90" mass="9931">MSYKKMGMVFIAGALLLAACGPKKATKQTLAQLEECNKALQSAEQKKAELQANIDSKNASIEAKKAQLSQLQAERDSLSYWLHEVLEKGY</sequence>
<keyword evidence="1" id="KW-0175">Coiled coil</keyword>
<dbReference type="PROSITE" id="PS51257">
    <property type="entry name" value="PROKAR_LIPOPROTEIN"/>
    <property type="match status" value="1"/>
</dbReference>
<dbReference type="AlphaFoldDB" id="A0A7V3KM99"/>
<feature type="coiled-coil region" evidence="1">
    <location>
        <begin position="23"/>
        <end position="74"/>
    </location>
</feature>
<organism evidence="2">
    <name type="scientific">candidate division WOR-3 bacterium</name>
    <dbReference type="NCBI Taxonomy" id="2052148"/>
    <lineage>
        <taxon>Bacteria</taxon>
        <taxon>Bacteria division WOR-3</taxon>
    </lineage>
</organism>
<evidence type="ECO:0000256" key="1">
    <source>
        <dbReference type="SAM" id="Coils"/>
    </source>
</evidence>
<evidence type="ECO:0008006" key="3">
    <source>
        <dbReference type="Google" id="ProtNLM"/>
    </source>
</evidence>
<dbReference type="EMBL" id="DTGD01000004">
    <property type="protein sequence ID" value="HGB35299.1"/>
    <property type="molecule type" value="Genomic_DNA"/>
</dbReference>
<protein>
    <recommendedName>
        <fullName evidence="3">Lipoprotein</fullName>
    </recommendedName>
</protein>
<comment type="caution">
    <text evidence="2">The sequence shown here is derived from an EMBL/GenBank/DDBJ whole genome shotgun (WGS) entry which is preliminary data.</text>
</comment>
<evidence type="ECO:0000313" key="2">
    <source>
        <dbReference type="EMBL" id="HGB35299.1"/>
    </source>
</evidence>
<gene>
    <name evidence="2" type="ORF">ENV38_00110</name>
</gene>
<proteinExistence type="predicted"/>
<accession>A0A7V3KM99</accession>
<reference evidence="2" key="1">
    <citation type="journal article" date="2020" name="mSystems">
        <title>Genome- and Community-Level Interaction Insights into Carbon Utilization and Element Cycling Functions of Hydrothermarchaeota in Hydrothermal Sediment.</title>
        <authorList>
            <person name="Zhou Z."/>
            <person name="Liu Y."/>
            <person name="Xu W."/>
            <person name="Pan J."/>
            <person name="Luo Z.H."/>
            <person name="Li M."/>
        </authorList>
    </citation>
    <scope>NUCLEOTIDE SEQUENCE [LARGE SCALE GENOMIC DNA]</scope>
    <source>
        <strain evidence="2">SpSt-754</strain>
    </source>
</reference>